<evidence type="ECO:0000256" key="3">
    <source>
        <dbReference type="ARBA" id="ARBA00019015"/>
    </source>
</evidence>
<evidence type="ECO:0000313" key="12">
    <source>
        <dbReference type="Proteomes" id="UP000427716"/>
    </source>
</evidence>
<feature type="domain" description="Flagellar basal-body/hook protein C-terminal" evidence="8">
    <location>
        <begin position="382"/>
        <end position="424"/>
    </location>
</feature>
<evidence type="ECO:0000259" key="8">
    <source>
        <dbReference type="Pfam" id="PF06429"/>
    </source>
</evidence>
<dbReference type="NCBIfam" id="TIGR03506">
    <property type="entry name" value="FlgEFG_subfam"/>
    <property type="match status" value="1"/>
</dbReference>
<comment type="subcellular location">
    <subcellularLocation>
        <location evidence="1 5">Bacterial flagellum basal body</location>
    </subcellularLocation>
</comment>
<keyword evidence="4 5" id="KW-0975">Bacterial flagellum</keyword>
<dbReference type="InterPro" id="IPR037925">
    <property type="entry name" value="FlgE/F/G-like"/>
</dbReference>
<dbReference type="RefSeq" id="WP_156228095.1">
    <property type="nucleotide sequence ID" value="NZ_CP046415.1"/>
</dbReference>
<keyword evidence="11" id="KW-0282">Flagellum</keyword>
<protein>
    <recommendedName>
        <fullName evidence="3 5">Flagellar hook protein FlgE</fullName>
    </recommendedName>
</protein>
<dbReference type="SUPFAM" id="SSF117143">
    <property type="entry name" value="Flagellar hook protein flgE"/>
    <property type="match status" value="1"/>
</dbReference>
<dbReference type="InterPro" id="IPR011491">
    <property type="entry name" value="FlgE_D2"/>
</dbReference>
<dbReference type="Pfam" id="PF00460">
    <property type="entry name" value="Flg_bb_rod"/>
    <property type="match status" value="1"/>
</dbReference>
<dbReference type="Pfam" id="PF22692">
    <property type="entry name" value="LlgE_F_G_D1"/>
    <property type="match status" value="1"/>
</dbReference>
<dbReference type="InterPro" id="IPR001444">
    <property type="entry name" value="Flag_bb_rod_N"/>
</dbReference>
<dbReference type="GO" id="GO:0005829">
    <property type="term" value="C:cytosol"/>
    <property type="evidence" value="ECO:0007669"/>
    <property type="project" value="TreeGrafter"/>
</dbReference>
<dbReference type="GO" id="GO:0009424">
    <property type="term" value="C:bacterial-type flagellum hook"/>
    <property type="evidence" value="ECO:0007669"/>
    <property type="project" value="TreeGrafter"/>
</dbReference>
<dbReference type="InterPro" id="IPR020013">
    <property type="entry name" value="Flagellar_FlgE/F/G"/>
</dbReference>
<evidence type="ECO:0000256" key="6">
    <source>
        <dbReference type="SAM" id="MobiDB-lite"/>
    </source>
</evidence>
<feature type="domain" description="Flagellar hook protein FlgE D2" evidence="9">
    <location>
        <begin position="167"/>
        <end position="307"/>
    </location>
</feature>
<comment type="similarity">
    <text evidence="2 5">Belongs to the flagella basal body rod proteins family.</text>
</comment>
<proteinExistence type="inferred from homology"/>
<dbReference type="NCBIfam" id="NF004238">
    <property type="entry name" value="PRK05682.1-1"/>
    <property type="match status" value="1"/>
</dbReference>
<evidence type="ECO:0000259" key="9">
    <source>
        <dbReference type="Pfam" id="PF07559"/>
    </source>
</evidence>
<dbReference type="AlphaFoldDB" id="A0A6I6D3T0"/>
<feature type="domain" description="Flagellar basal body rod protein N-terminal" evidence="7">
    <location>
        <begin position="3"/>
        <end position="33"/>
    </location>
</feature>
<dbReference type="InterPro" id="IPR037058">
    <property type="entry name" value="Falgellar_hook_FlgE_sf"/>
</dbReference>
<dbReference type="GO" id="GO:0009425">
    <property type="term" value="C:bacterial-type flagellum basal body"/>
    <property type="evidence" value="ECO:0007669"/>
    <property type="project" value="UniProtKB-SubCell"/>
</dbReference>
<dbReference type="Proteomes" id="UP000427716">
    <property type="component" value="Chromosome"/>
</dbReference>
<gene>
    <name evidence="11" type="ORF">GM160_03380</name>
</gene>
<sequence>MSFNTSISGLNAAQKDLNVTSNNIANAKSTGFKKSRAEFGDIYAVSAFGNSKTAVGQGVSNQAVTQQFSQGNLEFTDNSLDLAISGQGFFAFSPALDSDESVFSRAGALGVNKDGYLVNQAGDFLKALPVNENGTLQSTSLATAEAVQLPVAAGAPQATTEASVSANLPAAESAPTLAFDPTDTSPDPDSYNQANSQRVYDSLGNPHTLTSYYVKQEPDSDPATDDENRWTIYYQIDQQEPSTSHTVDFNQDGSFDSVFSGSNPITVSASGSSLGTGAADLDIDMTFRTDSTQYNGPFNIADQSADGNTTGQLTGISVGSDGLIRASYTNGENIPLGKVALVDFRNPQGLKQVGDNQWIESIDSGEPLAGEAGTGTFGAIQGGALETSNVDLTSELVNLITAQRNFQANSRAIEANKTLSDTIIGIR</sequence>
<dbReference type="NCBIfam" id="NF004240">
    <property type="entry name" value="PRK05682.1-4"/>
    <property type="match status" value="1"/>
</dbReference>
<evidence type="ECO:0000256" key="1">
    <source>
        <dbReference type="ARBA" id="ARBA00004117"/>
    </source>
</evidence>
<dbReference type="EMBL" id="CP046415">
    <property type="protein sequence ID" value="QGT78011.1"/>
    <property type="molecule type" value="Genomic_DNA"/>
</dbReference>
<dbReference type="PANTHER" id="PTHR30435:SF1">
    <property type="entry name" value="FLAGELLAR HOOK PROTEIN FLGE"/>
    <property type="match status" value="1"/>
</dbReference>
<feature type="region of interest" description="Disordered" evidence="6">
    <location>
        <begin position="175"/>
        <end position="195"/>
    </location>
</feature>
<evidence type="ECO:0000259" key="10">
    <source>
        <dbReference type="Pfam" id="PF22692"/>
    </source>
</evidence>
<dbReference type="KEGG" id="ghl:GM160_03380"/>
<evidence type="ECO:0000259" key="7">
    <source>
        <dbReference type="Pfam" id="PF00460"/>
    </source>
</evidence>
<keyword evidence="11" id="KW-0966">Cell projection</keyword>
<accession>A0A6I6D3T0</accession>
<evidence type="ECO:0000256" key="2">
    <source>
        <dbReference type="ARBA" id="ARBA00009677"/>
    </source>
</evidence>
<organism evidence="11 12">
    <name type="scientific">Guyparkeria halophila</name>
    <dbReference type="NCBI Taxonomy" id="47960"/>
    <lineage>
        <taxon>Bacteria</taxon>
        <taxon>Pseudomonadati</taxon>
        <taxon>Pseudomonadota</taxon>
        <taxon>Gammaproteobacteria</taxon>
        <taxon>Chromatiales</taxon>
        <taxon>Thioalkalibacteraceae</taxon>
        <taxon>Guyparkeria</taxon>
    </lineage>
</organism>
<keyword evidence="11" id="KW-0969">Cilium</keyword>
<evidence type="ECO:0000256" key="4">
    <source>
        <dbReference type="ARBA" id="ARBA00023143"/>
    </source>
</evidence>
<dbReference type="Pfam" id="PF07559">
    <property type="entry name" value="FlgE_D2"/>
    <property type="match status" value="1"/>
</dbReference>
<dbReference type="GO" id="GO:0071978">
    <property type="term" value="P:bacterial-type flagellum-dependent swarming motility"/>
    <property type="evidence" value="ECO:0007669"/>
    <property type="project" value="TreeGrafter"/>
</dbReference>
<keyword evidence="12" id="KW-1185">Reference proteome</keyword>
<dbReference type="Pfam" id="PF06429">
    <property type="entry name" value="Flg_bbr_C"/>
    <property type="match status" value="1"/>
</dbReference>
<evidence type="ECO:0000256" key="5">
    <source>
        <dbReference type="RuleBase" id="RU362116"/>
    </source>
</evidence>
<dbReference type="InterPro" id="IPR053967">
    <property type="entry name" value="LlgE_F_G-like_D1"/>
</dbReference>
<dbReference type="InterPro" id="IPR010930">
    <property type="entry name" value="Flg_bb/hook_C_dom"/>
</dbReference>
<reference evidence="11 12" key="1">
    <citation type="submission" date="2019-11" db="EMBL/GenBank/DDBJ databases">
        <authorList>
            <person name="Zhang J."/>
            <person name="Sun C."/>
        </authorList>
    </citation>
    <scope>NUCLEOTIDE SEQUENCE [LARGE SCALE GENOMIC DNA]</scope>
    <source>
        <strain evidence="12">sp2</strain>
    </source>
</reference>
<evidence type="ECO:0000313" key="11">
    <source>
        <dbReference type="EMBL" id="QGT78011.1"/>
    </source>
</evidence>
<dbReference type="Gene3D" id="2.60.98.20">
    <property type="entry name" value="Flagellar hook protein FlgE"/>
    <property type="match status" value="1"/>
</dbReference>
<dbReference type="PANTHER" id="PTHR30435">
    <property type="entry name" value="FLAGELLAR PROTEIN"/>
    <property type="match status" value="1"/>
</dbReference>
<name>A0A6I6D3T0_9GAMM</name>
<feature type="domain" description="Flagellar hook protein FlgE/F/G-like D1" evidence="10">
    <location>
        <begin position="83"/>
        <end position="146"/>
    </location>
</feature>
<comment type="function">
    <text evidence="5">A flexible structure which links the flagellar filament to the drive apparatus in the basal body.</text>
</comment>
<feature type="compositionally biased region" description="Low complexity" evidence="6">
    <location>
        <begin position="180"/>
        <end position="190"/>
    </location>
</feature>